<keyword evidence="4" id="KW-0464">Manganese</keyword>
<dbReference type="GO" id="GO:0008893">
    <property type="term" value="F:guanosine-3',5'-bis(diphosphate) 3'-diphosphatase activity"/>
    <property type="evidence" value="ECO:0007669"/>
    <property type="project" value="UniProtKB-EC"/>
</dbReference>
<keyword evidence="2" id="KW-0479">Metal-binding</keyword>
<dbReference type="GO" id="GO:0046872">
    <property type="term" value="F:metal ion binding"/>
    <property type="evidence" value="ECO:0007669"/>
    <property type="project" value="UniProtKB-KW"/>
</dbReference>
<dbReference type="PANTHER" id="PTHR46246:SF1">
    <property type="entry name" value="GUANOSINE-3',5'-BIS(DIPHOSPHATE) 3'-PYROPHOSPHOHYDROLASE MESH1"/>
    <property type="match status" value="1"/>
</dbReference>
<comment type="catalytic activity">
    <reaction evidence="11">
        <text>guanosine 3',5'-bis(diphosphate) + H2O = GDP + diphosphate + H(+)</text>
        <dbReference type="Rhea" id="RHEA:14253"/>
        <dbReference type="ChEBI" id="CHEBI:15377"/>
        <dbReference type="ChEBI" id="CHEBI:15378"/>
        <dbReference type="ChEBI" id="CHEBI:33019"/>
        <dbReference type="ChEBI" id="CHEBI:58189"/>
        <dbReference type="ChEBI" id="CHEBI:77828"/>
        <dbReference type="EC" id="3.1.7.2"/>
    </reaction>
</comment>
<dbReference type="InterPro" id="IPR052194">
    <property type="entry name" value="MESH1"/>
</dbReference>
<evidence type="ECO:0000256" key="5">
    <source>
        <dbReference type="ARBA" id="ARBA00024387"/>
    </source>
</evidence>
<dbReference type="PANTHER" id="PTHR46246">
    <property type="entry name" value="GUANOSINE-3',5'-BIS(DIPHOSPHATE) 3'-PYROPHOSPHOHYDROLASE MESH1"/>
    <property type="match status" value="1"/>
</dbReference>
<organism evidence="12 13">
    <name type="scientific">Piptocephalis cylindrospora</name>
    <dbReference type="NCBI Taxonomy" id="1907219"/>
    <lineage>
        <taxon>Eukaryota</taxon>
        <taxon>Fungi</taxon>
        <taxon>Fungi incertae sedis</taxon>
        <taxon>Zoopagomycota</taxon>
        <taxon>Zoopagomycotina</taxon>
        <taxon>Zoopagomycetes</taxon>
        <taxon>Zoopagales</taxon>
        <taxon>Piptocephalidaceae</taxon>
        <taxon>Piptocephalis</taxon>
    </lineage>
</organism>
<dbReference type="InterPro" id="IPR003607">
    <property type="entry name" value="HD/PDEase_dom"/>
</dbReference>
<evidence type="ECO:0000256" key="1">
    <source>
        <dbReference type="ARBA" id="ARBA00001936"/>
    </source>
</evidence>
<comment type="similarity">
    <text evidence="7">Belongs to the MESH1 family.</text>
</comment>
<dbReference type="Pfam" id="PF13328">
    <property type="entry name" value="HD_4"/>
    <property type="match status" value="1"/>
</dbReference>
<evidence type="ECO:0000256" key="10">
    <source>
        <dbReference type="ARBA" id="ARBA00041770"/>
    </source>
</evidence>
<evidence type="ECO:0000256" key="11">
    <source>
        <dbReference type="ARBA" id="ARBA00047968"/>
    </source>
</evidence>
<evidence type="ECO:0000256" key="6">
    <source>
        <dbReference type="ARBA" id="ARBA00037781"/>
    </source>
</evidence>
<dbReference type="CDD" id="cd00077">
    <property type="entry name" value="HDc"/>
    <property type="match status" value="1"/>
</dbReference>
<evidence type="ECO:0000256" key="7">
    <source>
        <dbReference type="ARBA" id="ARBA00038354"/>
    </source>
</evidence>
<dbReference type="Proteomes" id="UP000267251">
    <property type="component" value="Unassembled WGS sequence"/>
</dbReference>
<dbReference type="Gene3D" id="1.10.3210.10">
    <property type="entry name" value="Hypothetical protein af1432"/>
    <property type="match status" value="1"/>
</dbReference>
<evidence type="ECO:0000313" key="13">
    <source>
        <dbReference type="Proteomes" id="UP000267251"/>
    </source>
</evidence>
<evidence type="ECO:0000256" key="4">
    <source>
        <dbReference type="ARBA" id="ARBA00023211"/>
    </source>
</evidence>
<keyword evidence="3 12" id="KW-0378">Hydrolase</keyword>
<evidence type="ECO:0000256" key="8">
    <source>
        <dbReference type="ARBA" id="ARBA00040793"/>
    </source>
</evidence>
<accession>A0A4P9Y8W4</accession>
<reference evidence="13" key="1">
    <citation type="journal article" date="2018" name="Nat. Microbiol.">
        <title>Leveraging single-cell genomics to expand the fungal tree of life.</title>
        <authorList>
            <person name="Ahrendt S.R."/>
            <person name="Quandt C.A."/>
            <person name="Ciobanu D."/>
            <person name="Clum A."/>
            <person name="Salamov A."/>
            <person name="Andreopoulos B."/>
            <person name="Cheng J.F."/>
            <person name="Woyke T."/>
            <person name="Pelin A."/>
            <person name="Henrissat B."/>
            <person name="Reynolds N.K."/>
            <person name="Benny G.L."/>
            <person name="Smith M.E."/>
            <person name="James T.Y."/>
            <person name="Grigoriev I.V."/>
        </authorList>
    </citation>
    <scope>NUCLEOTIDE SEQUENCE [LARGE SCALE GENOMIC DNA]</scope>
</reference>
<evidence type="ECO:0000256" key="3">
    <source>
        <dbReference type="ARBA" id="ARBA00022801"/>
    </source>
</evidence>
<name>A0A4P9Y8W4_9FUNG</name>
<evidence type="ECO:0000256" key="2">
    <source>
        <dbReference type="ARBA" id="ARBA00022723"/>
    </source>
</evidence>
<keyword evidence="13" id="KW-1185">Reference proteome</keyword>
<dbReference type="SUPFAM" id="SSF109604">
    <property type="entry name" value="HD-domain/PDEase-like"/>
    <property type="match status" value="1"/>
</dbReference>
<sequence>MVNLDLLLQTAEYAAKKHRDQRRKDPEQTPYINHPLGVTRLLTSAGITHLPTLQAALLHDTVEDTDTTVSEVCTVFGLEVATIVKECTDDTTLPKAERKRRQILAAPTVSLEAKRVKLADKLYNLRDLLRTLPLGWTDERKLEYFAWAKKVTDGCQGACPPLEDQLKQLYQEVLGV</sequence>
<proteinExistence type="inferred from homology"/>
<gene>
    <name evidence="12" type="ORF">BJ684DRAFT_7294</name>
</gene>
<evidence type="ECO:0000313" key="12">
    <source>
        <dbReference type="EMBL" id="RKP15264.1"/>
    </source>
</evidence>
<protein>
    <recommendedName>
        <fullName evidence="8">Guanosine-3',5'-bis(diphosphate) 3'-pyrophosphohydrolase MESH1</fullName>
        <ecNumber evidence="5">3.1.7.2</ecNumber>
    </recommendedName>
    <alternativeName>
        <fullName evidence="9">Metazoan SpoT homolog 1</fullName>
    </alternativeName>
    <alternativeName>
        <fullName evidence="10">Penta-phosphate guanosine-3'-pyrophosphohydrolase</fullName>
    </alternativeName>
</protein>
<dbReference type="AlphaFoldDB" id="A0A4P9Y8W4"/>
<comment type="function">
    <text evidence="6">ppGpp hydrolyzing enzyme involved in starvation response.</text>
</comment>
<dbReference type="EMBL" id="KZ987745">
    <property type="protein sequence ID" value="RKP15264.1"/>
    <property type="molecule type" value="Genomic_DNA"/>
</dbReference>
<dbReference type="EC" id="3.1.7.2" evidence="5"/>
<comment type="cofactor">
    <cofactor evidence="1">
        <name>Mn(2+)</name>
        <dbReference type="ChEBI" id="CHEBI:29035"/>
    </cofactor>
</comment>
<dbReference type="FunFam" id="1.10.3210.10:FF:000012">
    <property type="entry name" value="HD domain containing 3"/>
    <property type="match status" value="1"/>
</dbReference>
<dbReference type="OrthoDB" id="430679at2759"/>
<evidence type="ECO:0000256" key="9">
    <source>
        <dbReference type="ARBA" id="ARBA00041464"/>
    </source>
</evidence>